<dbReference type="PANTHER" id="PTHR35580:SF1">
    <property type="entry name" value="PHYTASE-LIKE DOMAIN-CONTAINING PROTEIN"/>
    <property type="match status" value="1"/>
</dbReference>
<evidence type="ECO:0000256" key="1">
    <source>
        <dbReference type="SAM" id="SignalP"/>
    </source>
</evidence>
<evidence type="ECO:0000313" key="3">
    <source>
        <dbReference type="Proteomes" id="UP000238348"/>
    </source>
</evidence>
<dbReference type="PANTHER" id="PTHR35580">
    <property type="entry name" value="CELL SURFACE GLYCOPROTEIN (S-LAYER PROTEIN)-LIKE PROTEIN"/>
    <property type="match status" value="1"/>
</dbReference>
<keyword evidence="1" id="KW-0732">Signal</keyword>
<dbReference type="Pfam" id="PF06739">
    <property type="entry name" value="SBBP"/>
    <property type="match status" value="1"/>
</dbReference>
<dbReference type="Proteomes" id="UP000238348">
    <property type="component" value="Chromosome"/>
</dbReference>
<dbReference type="InterPro" id="IPR011042">
    <property type="entry name" value="6-blade_b-propeller_TolB-like"/>
</dbReference>
<dbReference type="RefSeq" id="WP_104977850.1">
    <property type="nucleotide sequence ID" value="NZ_CP012673.1"/>
</dbReference>
<dbReference type="InterPro" id="IPR052918">
    <property type="entry name" value="Motility_Chemotaxis_Reg"/>
</dbReference>
<dbReference type="AlphaFoldDB" id="A0A2L0EL17"/>
<feature type="chain" id="PRO_5014972864" description="F5/8 type C domain-containing protein" evidence="1">
    <location>
        <begin position="23"/>
        <end position="634"/>
    </location>
</feature>
<dbReference type="InterPro" id="IPR011047">
    <property type="entry name" value="Quinoprotein_ADH-like_sf"/>
</dbReference>
<protein>
    <recommendedName>
        <fullName evidence="4">F5/8 type C domain-containing protein</fullName>
    </recommendedName>
</protein>
<organism evidence="2 3">
    <name type="scientific">Sorangium cellulosum</name>
    <name type="common">Polyangium cellulosum</name>
    <dbReference type="NCBI Taxonomy" id="56"/>
    <lineage>
        <taxon>Bacteria</taxon>
        <taxon>Pseudomonadati</taxon>
        <taxon>Myxococcota</taxon>
        <taxon>Polyangia</taxon>
        <taxon>Polyangiales</taxon>
        <taxon>Polyangiaceae</taxon>
        <taxon>Sorangium</taxon>
    </lineage>
</organism>
<dbReference type="Gene3D" id="2.60.120.260">
    <property type="entry name" value="Galactose-binding domain-like"/>
    <property type="match status" value="1"/>
</dbReference>
<feature type="signal peptide" evidence="1">
    <location>
        <begin position="1"/>
        <end position="22"/>
    </location>
</feature>
<dbReference type="InterPro" id="IPR010620">
    <property type="entry name" value="SBBP_repeat"/>
</dbReference>
<gene>
    <name evidence="2" type="ORF">SOCE26_013670</name>
</gene>
<dbReference type="OrthoDB" id="53254at2"/>
<reference evidence="2 3" key="1">
    <citation type="submission" date="2015-09" db="EMBL/GenBank/DDBJ databases">
        <title>Sorangium comparison.</title>
        <authorList>
            <person name="Zaburannyi N."/>
            <person name="Bunk B."/>
            <person name="Overmann J."/>
            <person name="Mueller R."/>
        </authorList>
    </citation>
    <scope>NUCLEOTIDE SEQUENCE [LARGE SCALE GENOMIC DNA]</scope>
    <source>
        <strain evidence="2 3">So ce26</strain>
    </source>
</reference>
<dbReference type="InterPro" id="IPR008979">
    <property type="entry name" value="Galactose-bd-like_sf"/>
</dbReference>
<dbReference type="EMBL" id="CP012673">
    <property type="protein sequence ID" value="AUX39972.1"/>
    <property type="molecule type" value="Genomic_DNA"/>
</dbReference>
<evidence type="ECO:0008006" key="4">
    <source>
        <dbReference type="Google" id="ProtNLM"/>
    </source>
</evidence>
<dbReference type="Gene3D" id="2.120.10.30">
    <property type="entry name" value="TolB, C-terminal domain"/>
    <property type="match status" value="1"/>
</dbReference>
<accession>A0A2L0EL17</accession>
<dbReference type="SUPFAM" id="SSF50998">
    <property type="entry name" value="Quinoprotein alcohol dehydrogenase-like"/>
    <property type="match status" value="1"/>
</dbReference>
<evidence type="ECO:0000313" key="2">
    <source>
        <dbReference type="EMBL" id="AUX39972.1"/>
    </source>
</evidence>
<name>A0A2L0EL17_SORCE</name>
<proteinExistence type="predicted"/>
<dbReference type="SUPFAM" id="SSF49785">
    <property type="entry name" value="Galactose-binding domain-like"/>
    <property type="match status" value="1"/>
</dbReference>
<sequence length="634" mass="65591">MKLRLFLVAALVAITNASPAAAQTLQWARSLAGGGSDIVDLEVGNTGSVYITGYFLGTTDFNPGAGTANLTSVGGTDYFVARYDAAGNYLWARRIGGSDWESSGSLAVDGAGNVYVGGYFRGTISFDASATLTNGGDLGNPFIAKYDASGNLVWARGLLGSGNGYLRGLRLDGSGNVIVTGTLVGTLDLDPSSAATQNLTSSGDFNLFVAKYSPAGNLTWARMLDASNSIYYPSLAVEPGGDILIAASFAGSLDADPGSGTTWISGTPSASEPTSLFLGKYTSSGALVWARGVVGAENDPLGVGSGIAVDGSGNVIVTGYFTGTASFGAQTLTALGDWDVFVAKYSSTNAAQWAVQMGGAGAEVGSGVAVDTSGSIYVVGSYYDSGDYHPSPSSTATLTHLGAAGSSSDTFLAKLAPDGTYQWAHALNSSSDDHMKDATMDGSGNLYVSGFTHGTVDFDVGAGAATVSGSAAAKYSVSTTTSALIPVMTSGTTPSGSATSSGSYSSGYEAWRAFTDTFPSLWLSNMYTSSVWLAYEWGGGISKTVSSYEIRYNNGSCCEQRGPKSWTLEGWNGSSWVVVDTVTNQTGWYTNPLRTFAVDSPGSYTRYRLHVTADNYNHPSYPITLVSIESLQFY</sequence>